<dbReference type="InterPro" id="IPR011989">
    <property type="entry name" value="ARM-like"/>
</dbReference>
<feature type="region of interest" description="Disordered" evidence="8">
    <location>
        <begin position="596"/>
        <end position="621"/>
    </location>
</feature>
<gene>
    <name evidence="10" type="ORF">TIFTF001_021133</name>
</gene>
<evidence type="ECO:0000256" key="4">
    <source>
        <dbReference type="ARBA" id="ARBA00022845"/>
    </source>
</evidence>
<dbReference type="Pfam" id="PF00806">
    <property type="entry name" value="PUF"/>
    <property type="match status" value="8"/>
</dbReference>
<keyword evidence="11" id="KW-1185">Reference proteome</keyword>
<accession>A0AA88AHE6</accession>
<evidence type="ECO:0000256" key="1">
    <source>
        <dbReference type="ARBA" id="ARBA00004496"/>
    </source>
</evidence>
<feature type="region of interest" description="Disordered" evidence="8">
    <location>
        <begin position="150"/>
        <end position="220"/>
    </location>
</feature>
<feature type="repeat" description="Pumilio" evidence="7">
    <location>
        <begin position="778"/>
        <end position="813"/>
    </location>
</feature>
<feature type="repeat" description="Pumilio" evidence="7">
    <location>
        <begin position="657"/>
        <end position="692"/>
    </location>
</feature>
<dbReference type="EMBL" id="BTGU01000040">
    <property type="protein sequence ID" value="GMN51990.1"/>
    <property type="molecule type" value="Genomic_DNA"/>
</dbReference>
<dbReference type="InterPro" id="IPR001313">
    <property type="entry name" value="Pumilio_RNA-bd_rpt"/>
</dbReference>
<dbReference type="GO" id="GO:0005737">
    <property type="term" value="C:cytoplasm"/>
    <property type="evidence" value="ECO:0007669"/>
    <property type="project" value="UniProtKB-SubCell"/>
</dbReference>
<dbReference type="CDD" id="cd07920">
    <property type="entry name" value="Pumilio"/>
    <property type="match status" value="1"/>
</dbReference>
<feature type="repeat" description="Pumilio" evidence="7">
    <location>
        <begin position="814"/>
        <end position="850"/>
    </location>
</feature>
<dbReference type="PANTHER" id="PTHR12537">
    <property type="entry name" value="RNA BINDING PROTEIN PUMILIO-RELATED"/>
    <property type="match status" value="1"/>
</dbReference>
<evidence type="ECO:0000256" key="2">
    <source>
        <dbReference type="ARBA" id="ARBA00022490"/>
    </source>
</evidence>
<dbReference type="InterPro" id="IPR012940">
    <property type="entry name" value="NABP"/>
</dbReference>
<evidence type="ECO:0000256" key="8">
    <source>
        <dbReference type="SAM" id="MobiDB-lite"/>
    </source>
</evidence>
<evidence type="ECO:0000256" key="5">
    <source>
        <dbReference type="ARBA" id="ARBA00022884"/>
    </source>
</evidence>
<dbReference type="Proteomes" id="UP001187192">
    <property type="component" value="Unassembled WGS sequence"/>
</dbReference>
<dbReference type="Gene3D" id="1.25.10.10">
    <property type="entry name" value="Leucine-rich Repeat Variant"/>
    <property type="match status" value="1"/>
</dbReference>
<protein>
    <recommendedName>
        <fullName evidence="9">PUM-HD domain-containing protein</fullName>
    </recommendedName>
</protein>
<dbReference type="PANTHER" id="PTHR12537:SF119">
    <property type="entry name" value="PUMILIO HOMOLOG 6, CHLOROPLASTIC"/>
    <property type="match status" value="1"/>
</dbReference>
<dbReference type="InterPro" id="IPR033712">
    <property type="entry name" value="Pumilio_RNA-bd"/>
</dbReference>
<comment type="caution">
    <text evidence="10">The sequence shown here is derived from an EMBL/GenBank/DDBJ whole genome shotgun (WGS) entry which is preliminary data.</text>
</comment>
<feature type="domain" description="PUM-HD" evidence="9">
    <location>
        <begin position="637"/>
        <end position="990"/>
    </location>
</feature>
<dbReference type="FunFam" id="1.25.10.10:FF:000004">
    <property type="entry name" value="Pumilio homolog 1 isoform 2"/>
    <property type="match status" value="1"/>
</dbReference>
<feature type="region of interest" description="Disordered" evidence="8">
    <location>
        <begin position="260"/>
        <end position="283"/>
    </location>
</feature>
<dbReference type="Pfam" id="PF07990">
    <property type="entry name" value="NABP"/>
    <property type="match status" value="1"/>
</dbReference>
<feature type="region of interest" description="Disordered" evidence="8">
    <location>
        <begin position="1"/>
        <end position="23"/>
    </location>
</feature>
<organism evidence="10 11">
    <name type="scientific">Ficus carica</name>
    <name type="common">Common fig</name>
    <dbReference type="NCBI Taxonomy" id="3494"/>
    <lineage>
        <taxon>Eukaryota</taxon>
        <taxon>Viridiplantae</taxon>
        <taxon>Streptophyta</taxon>
        <taxon>Embryophyta</taxon>
        <taxon>Tracheophyta</taxon>
        <taxon>Spermatophyta</taxon>
        <taxon>Magnoliopsida</taxon>
        <taxon>eudicotyledons</taxon>
        <taxon>Gunneridae</taxon>
        <taxon>Pentapetalae</taxon>
        <taxon>rosids</taxon>
        <taxon>fabids</taxon>
        <taxon>Rosales</taxon>
        <taxon>Moraceae</taxon>
        <taxon>Ficeae</taxon>
        <taxon>Ficus</taxon>
    </lineage>
</organism>
<reference evidence="10" key="1">
    <citation type="submission" date="2023-07" db="EMBL/GenBank/DDBJ databases">
        <title>draft genome sequence of fig (Ficus carica).</title>
        <authorList>
            <person name="Takahashi T."/>
            <person name="Nishimura K."/>
        </authorList>
    </citation>
    <scope>NUCLEOTIDE SEQUENCE</scope>
</reference>
<feature type="repeat" description="Pumilio" evidence="7">
    <location>
        <begin position="923"/>
        <end position="964"/>
    </location>
</feature>
<dbReference type="PROSITE" id="PS50302">
    <property type="entry name" value="PUM"/>
    <property type="match status" value="7"/>
</dbReference>
<name>A0AA88AHE6_FICCA</name>
<keyword evidence="2" id="KW-0963">Cytoplasm</keyword>
<keyword evidence="4" id="KW-0810">Translation regulation</keyword>
<evidence type="ECO:0000313" key="11">
    <source>
        <dbReference type="Proteomes" id="UP001187192"/>
    </source>
</evidence>
<dbReference type="SUPFAM" id="SSF48371">
    <property type="entry name" value="ARM repeat"/>
    <property type="match status" value="1"/>
</dbReference>
<comment type="function">
    <text evidence="6">Sequence-specific RNA-binding protein that regulates translation and mRNA stability by binding the 3'-UTR of target mRNAs. Binds the APUM-binding elements (APBEs) in the 3'-UTR mRNA sequence of CLV1, PNH, WUS and FAS2.</text>
</comment>
<dbReference type="AlphaFoldDB" id="A0AA88AHE6"/>
<evidence type="ECO:0000256" key="7">
    <source>
        <dbReference type="PROSITE-ProRule" id="PRU00317"/>
    </source>
</evidence>
<keyword evidence="5" id="KW-0694">RNA-binding</keyword>
<evidence type="ECO:0000256" key="6">
    <source>
        <dbReference type="ARBA" id="ARBA00055193"/>
    </source>
</evidence>
<dbReference type="PROSITE" id="PS50303">
    <property type="entry name" value="PUM_HD"/>
    <property type="match status" value="1"/>
</dbReference>
<sequence length="1073" mass="117950">MPETSGKWASHQKAPTFVPSSTGMGAEDLKLLLKGHRFTGSGKDAAPNRSGSAPPSMEGSFLAIDNLLSRQNAEASESLESLNIPIGNYESEEQLRADPAYLSYYCSNVNLNPRLPPPLISWENRRLVRHIGSFGNNWGLTSVDDSGNVSLHFSQGSLPTHKEEPEDEQPSQQPSNSWVDRTSEIWSGQENTTSADQHKAAADSSQEDFRGSPSPVYNQSNVLTNGIVEESADHDTGSSSLYDSPINTPSIILSSMGMDDLASSHADPSSAPRPSSSSLDCTRSISGDEASINIIASGIKALNISNPPNSRNQVNQEQWQHSQSNFVQNKMHQQQSNLFLAQSAKSQVTNQGVNSTYVGMDQFHHGPSKFSAEVQPALQSSGFTPPLYASAAAYMASTNPFYSNMQAPGFFPTQYVGGYALNPNAFPPYIAGYPPPGPVPLVVDGTAGPSFNTRASGVSTGGSIPPGVDMQNLNKFYGQLGFPMQTSFVDPMYMQYPQQPFGEPYGIPGPFDPMIARGGVIGGQVNVPDPKKVLDNAAYMDEHKIQHQRHVSPAMTPRRGGPMSPNYFGNPPNAGILMQFPTSPLASPVLPGSPAGATALPRVRTDTRFPPGPVRNTTNMYPGWPAQRGFESFDDPKIYNFLEELKSGKGRRFELSDITGHIVEFSSDQHGSRFIQQKLENCSVEEKASVFKEVLPHASRLMTDVFGNYVIQKFFEYGSPDQRKELANQLTGQILNLSLQMYGCRVIQKADSKRVFNLMLVQALEVIELEQKAQLVRELDGNVMRCVRDQNGNHVIQKCIESIPTEKIGFIISAFRGQVATLSMHPYGCRVIQRVLEHCTDELQCQFIVDEILESVCALAQDQYGNYVTQHVLERGKPHERRQIIGKLSGHIVKLSQHKFASNVVEKCLEYGGPAEQELIISEIVGHNEGNDNLLVMMKDQFANYVVQKTLEICAENQRTILLNRIRAHAHALKKYTYGKHIVARFEQKISRRHKPCGYGKYPKGLLKNLLLQHGDGKSLNLVTRGPIREGCRVGNLADTCWLSCGMSAMSAIRTGVGMEVPNNGGLMCIIRW</sequence>
<dbReference type="GO" id="GO:0003729">
    <property type="term" value="F:mRNA binding"/>
    <property type="evidence" value="ECO:0007669"/>
    <property type="project" value="UniProtKB-ARBA"/>
</dbReference>
<feature type="repeat" description="Pumilio" evidence="7">
    <location>
        <begin position="887"/>
        <end position="922"/>
    </location>
</feature>
<dbReference type="GO" id="GO:0006417">
    <property type="term" value="P:regulation of translation"/>
    <property type="evidence" value="ECO:0007669"/>
    <property type="project" value="UniProtKB-KW"/>
</dbReference>
<dbReference type="SMART" id="SM00025">
    <property type="entry name" value="Pumilio"/>
    <property type="match status" value="8"/>
</dbReference>
<feature type="repeat" description="Pumilio" evidence="7">
    <location>
        <begin position="851"/>
        <end position="886"/>
    </location>
</feature>
<dbReference type="InterPro" id="IPR016024">
    <property type="entry name" value="ARM-type_fold"/>
</dbReference>
<keyword evidence="3" id="KW-0677">Repeat</keyword>
<evidence type="ECO:0000259" key="9">
    <source>
        <dbReference type="PROSITE" id="PS50303"/>
    </source>
</evidence>
<comment type="subcellular location">
    <subcellularLocation>
        <location evidence="1">Cytoplasm</location>
    </subcellularLocation>
</comment>
<proteinExistence type="predicted"/>
<feature type="repeat" description="Pumilio" evidence="7">
    <location>
        <begin position="693"/>
        <end position="728"/>
    </location>
</feature>
<feature type="compositionally biased region" description="Low complexity" evidence="8">
    <location>
        <begin position="260"/>
        <end position="278"/>
    </location>
</feature>
<feature type="compositionally biased region" description="Polar residues" evidence="8">
    <location>
        <begin position="178"/>
        <end position="195"/>
    </location>
</feature>
<evidence type="ECO:0000256" key="3">
    <source>
        <dbReference type="ARBA" id="ARBA00022737"/>
    </source>
</evidence>
<dbReference type="InterPro" id="IPR033133">
    <property type="entry name" value="PUM-HD"/>
</dbReference>
<evidence type="ECO:0000313" key="10">
    <source>
        <dbReference type="EMBL" id="GMN51990.1"/>
    </source>
</evidence>